<evidence type="ECO:0000313" key="5">
    <source>
        <dbReference type="Proteomes" id="UP000799640"/>
    </source>
</evidence>
<proteinExistence type="predicted"/>
<dbReference type="AlphaFoldDB" id="A0A6G1HU62"/>
<feature type="region of interest" description="Disordered" evidence="2">
    <location>
        <begin position="86"/>
        <end position="131"/>
    </location>
</feature>
<name>A0A6G1HU62_9PEZI</name>
<evidence type="ECO:0000256" key="2">
    <source>
        <dbReference type="SAM" id="MobiDB-lite"/>
    </source>
</evidence>
<dbReference type="OrthoDB" id="2687452at2759"/>
<evidence type="ECO:0000256" key="1">
    <source>
        <dbReference type="PROSITE-ProRule" id="PRU00042"/>
    </source>
</evidence>
<accession>A0A6G1HU62</accession>
<feature type="compositionally biased region" description="Polar residues" evidence="2">
    <location>
        <begin position="86"/>
        <end position="97"/>
    </location>
</feature>
<organism evidence="4 5">
    <name type="scientific">Trichodelitschia bisporula</name>
    <dbReference type="NCBI Taxonomy" id="703511"/>
    <lineage>
        <taxon>Eukaryota</taxon>
        <taxon>Fungi</taxon>
        <taxon>Dikarya</taxon>
        <taxon>Ascomycota</taxon>
        <taxon>Pezizomycotina</taxon>
        <taxon>Dothideomycetes</taxon>
        <taxon>Dothideomycetes incertae sedis</taxon>
        <taxon>Phaeotrichales</taxon>
        <taxon>Phaeotrichaceae</taxon>
        <taxon>Trichodelitschia</taxon>
    </lineage>
</organism>
<dbReference type="InterPro" id="IPR013087">
    <property type="entry name" value="Znf_C2H2_type"/>
</dbReference>
<evidence type="ECO:0000259" key="3">
    <source>
        <dbReference type="PROSITE" id="PS50157"/>
    </source>
</evidence>
<dbReference type="PROSITE" id="PS50157">
    <property type="entry name" value="ZINC_FINGER_C2H2_2"/>
    <property type="match status" value="1"/>
</dbReference>
<keyword evidence="1" id="KW-0862">Zinc</keyword>
<feature type="domain" description="C2H2-type" evidence="3">
    <location>
        <begin position="134"/>
        <end position="162"/>
    </location>
</feature>
<dbReference type="Gene3D" id="3.30.160.60">
    <property type="entry name" value="Classic Zinc Finger"/>
    <property type="match status" value="1"/>
</dbReference>
<dbReference type="PROSITE" id="PS00028">
    <property type="entry name" value="ZINC_FINGER_C2H2_1"/>
    <property type="match status" value="1"/>
</dbReference>
<dbReference type="GO" id="GO:0008270">
    <property type="term" value="F:zinc ion binding"/>
    <property type="evidence" value="ECO:0007669"/>
    <property type="project" value="UniProtKB-KW"/>
</dbReference>
<reference evidence="4" key="1">
    <citation type="journal article" date="2020" name="Stud. Mycol.">
        <title>101 Dothideomycetes genomes: a test case for predicting lifestyles and emergence of pathogens.</title>
        <authorList>
            <person name="Haridas S."/>
            <person name="Albert R."/>
            <person name="Binder M."/>
            <person name="Bloem J."/>
            <person name="Labutti K."/>
            <person name="Salamov A."/>
            <person name="Andreopoulos B."/>
            <person name="Baker S."/>
            <person name="Barry K."/>
            <person name="Bills G."/>
            <person name="Bluhm B."/>
            <person name="Cannon C."/>
            <person name="Castanera R."/>
            <person name="Culley D."/>
            <person name="Daum C."/>
            <person name="Ezra D."/>
            <person name="Gonzalez J."/>
            <person name="Henrissat B."/>
            <person name="Kuo A."/>
            <person name="Liang C."/>
            <person name="Lipzen A."/>
            <person name="Lutzoni F."/>
            <person name="Magnuson J."/>
            <person name="Mondo S."/>
            <person name="Nolan M."/>
            <person name="Ohm R."/>
            <person name="Pangilinan J."/>
            <person name="Park H.-J."/>
            <person name="Ramirez L."/>
            <person name="Alfaro M."/>
            <person name="Sun H."/>
            <person name="Tritt A."/>
            <person name="Yoshinaga Y."/>
            <person name="Zwiers L.-H."/>
            <person name="Turgeon B."/>
            <person name="Goodwin S."/>
            <person name="Spatafora J."/>
            <person name="Crous P."/>
            <person name="Grigoriev I."/>
        </authorList>
    </citation>
    <scope>NUCLEOTIDE SEQUENCE</scope>
    <source>
        <strain evidence="4">CBS 262.69</strain>
    </source>
</reference>
<dbReference type="Proteomes" id="UP000799640">
    <property type="component" value="Unassembled WGS sequence"/>
</dbReference>
<dbReference type="SMART" id="SM00355">
    <property type="entry name" value="ZnF_C2H2"/>
    <property type="match status" value="2"/>
</dbReference>
<keyword evidence="5" id="KW-1185">Reference proteome</keyword>
<sequence>MLDKMFELNSPYFPTEQIYPQYESEMYGTQAALPIQYPTAMNYPQEYHTGLQTNMVGQENRTWDMVNSNYTTQAYDARYPNSQWSQYRTQTEESAYGSSEGDGRSDQSLDENSRFGDRSNSGMSVTSRSSKKPHCCAACNAEFARKADLTRHFECTHDENSKRFDCTMPRCSRKGREGFTRKDHLTEHLRNYHQQDIPKNRRRKMKDGSMLE</sequence>
<feature type="region of interest" description="Disordered" evidence="2">
    <location>
        <begin position="192"/>
        <end position="212"/>
    </location>
</feature>
<protein>
    <recommendedName>
        <fullName evidence="3">C2H2-type domain-containing protein</fullName>
    </recommendedName>
</protein>
<gene>
    <name evidence="4" type="ORF">EJ06DRAFT_557391</name>
</gene>
<evidence type="ECO:0000313" key="4">
    <source>
        <dbReference type="EMBL" id="KAF2399598.1"/>
    </source>
</evidence>
<keyword evidence="1" id="KW-0479">Metal-binding</keyword>
<feature type="compositionally biased region" description="Basic and acidic residues" evidence="2">
    <location>
        <begin position="101"/>
        <end position="117"/>
    </location>
</feature>
<keyword evidence="1" id="KW-0863">Zinc-finger</keyword>
<dbReference type="EMBL" id="ML996697">
    <property type="protein sequence ID" value="KAF2399598.1"/>
    <property type="molecule type" value="Genomic_DNA"/>
</dbReference>
<feature type="compositionally biased region" description="Polar residues" evidence="2">
    <location>
        <begin position="118"/>
        <end position="128"/>
    </location>
</feature>